<dbReference type="InterPro" id="IPR011335">
    <property type="entry name" value="Restrct_endonuc-II-like"/>
</dbReference>
<keyword evidence="4" id="KW-1185">Reference proteome</keyword>
<dbReference type="Proteomes" id="UP001310022">
    <property type="component" value="Unassembled WGS sequence"/>
</dbReference>
<dbReference type="InterPro" id="IPR011856">
    <property type="entry name" value="tRNA_endonuc-like_dom_sf"/>
</dbReference>
<keyword evidence="3" id="KW-0255">Endonuclease</keyword>
<dbReference type="PANTHER" id="PTHR30015">
    <property type="entry name" value="MRR RESTRICTION SYSTEM PROTEIN"/>
    <property type="match status" value="1"/>
</dbReference>
<organism evidence="3 4">
    <name type="scientific">Persicobacter diffluens</name>
    <dbReference type="NCBI Taxonomy" id="981"/>
    <lineage>
        <taxon>Bacteria</taxon>
        <taxon>Pseudomonadati</taxon>
        <taxon>Bacteroidota</taxon>
        <taxon>Cytophagia</taxon>
        <taxon>Cytophagales</taxon>
        <taxon>Persicobacteraceae</taxon>
        <taxon>Persicobacter</taxon>
    </lineage>
</organism>
<evidence type="ECO:0000259" key="1">
    <source>
        <dbReference type="Pfam" id="PF04471"/>
    </source>
</evidence>
<dbReference type="SUPFAM" id="SSF52980">
    <property type="entry name" value="Restriction endonuclease-like"/>
    <property type="match status" value="1"/>
</dbReference>
<comment type="caution">
    <text evidence="3">The sequence shown here is derived from an EMBL/GenBank/DDBJ whole genome shotgun (WGS) entry which is preliminary data.</text>
</comment>
<gene>
    <name evidence="3" type="ORF">PEDI_17300</name>
</gene>
<dbReference type="InterPro" id="IPR052906">
    <property type="entry name" value="Type_IV_Methyl-Rstrct_Enzyme"/>
</dbReference>
<dbReference type="Pfam" id="PF14338">
    <property type="entry name" value="Mrr_N"/>
    <property type="match status" value="1"/>
</dbReference>
<protein>
    <submittedName>
        <fullName evidence="3">Restriction endonuclease</fullName>
    </submittedName>
</protein>
<proteinExistence type="predicted"/>
<dbReference type="Gene3D" id="3.40.1350.10">
    <property type="match status" value="1"/>
</dbReference>
<name>A0AAN4VWU1_9BACT</name>
<keyword evidence="3" id="KW-0540">Nuclease</keyword>
<feature type="domain" description="Restriction system protein Mrr-like N-terminal" evidence="2">
    <location>
        <begin position="7"/>
        <end position="91"/>
    </location>
</feature>
<dbReference type="RefSeq" id="WP_338236774.1">
    <property type="nucleotide sequence ID" value="NZ_BQKE01000001.1"/>
</dbReference>
<evidence type="ECO:0000259" key="2">
    <source>
        <dbReference type="Pfam" id="PF14338"/>
    </source>
</evidence>
<feature type="domain" description="Restriction endonuclease type IV Mrr" evidence="1">
    <location>
        <begin position="158"/>
        <end position="277"/>
    </location>
</feature>
<keyword evidence="3" id="KW-0378">Hydrolase</keyword>
<evidence type="ECO:0000313" key="4">
    <source>
        <dbReference type="Proteomes" id="UP001310022"/>
    </source>
</evidence>
<dbReference type="Pfam" id="PF04471">
    <property type="entry name" value="Mrr_cat"/>
    <property type="match status" value="1"/>
</dbReference>
<dbReference type="EMBL" id="BQKE01000001">
    <property type="protein sequence ID" value="GJM61178.1"/>
    <property type="molecule type" value="Genomic_DNA"/>
</dbReference>
<dbReference type="InterPro" id="IPR007560">
    <property type="entry name" value="Restrct_endonuc_IV_Mrr"/>
</dbReference>
<dbReference type="AlphaFoldDB" id="A0AAN4VWU1"/>
<sequence>MPIPKHDEIRLPALKLLDLKGQLTNKDFELPLAKTFNLSEEEINQEYASGNGKVFLDRISWALSHLRIAGLLSKPKRGIYVINEAGRLALQQPDDLHQIVEKAVRERAKERKALKAPNPSSVNIIEEESKTPKEALELAFQNIKESIYEEILNTILEKSPTAFEKIVVKLLEKMGYGGTVKNAGQVTQATNDGGIDGIIKEDVLGLGRIHIQAKRYAPENSVGREEIQKFVGALAGVGANKGVFITTSSFTKGAIEFAEVANHVTLVLIDGRQLAQYIYDFGFGMQNEQTLYIRKMDSDYWDGI</sequence>
<evidence type="ECO:0000313" key="3">
    <source>
        <dbReference type="EMBL" id="GJM61178.1"/>
    </source>
</evidence>
<dbReference type="GO" id="GO:0015666">
    <property type="term" value="F:restriction endodeoxyribonuclease activity"/>
    <property type="evidence" value="ECO:0007669"/>
    <property type="project" value="TreeGrafter"/>
</dbReference>
<dbReference type="PANTHER" id="PTHR30015:SF7">
    <property type="entry name" value="TYPE IV METHYL-DIRECTED RESTRICTION ENZYME ECOKMRR"/>
    <property type="match status" value="1"/>
</dbReference>
<dbReference type="InterPro" id="IPR025745">
    <property type="entry name" value="Mrr-like_N_dom"/>
</dbReference>
<accession>A0AAN4VWU1</accession>
<dbReference type="GO" id="GO:0003677">
    <property type="term" value="F:DNA binding"/>
    <property type="evidence" value="ECO:0007669"/>
    <property type="project" value="InterPro"/>
</dbReference>
<reference evidence="3 4" key="1">
    <citation type="submission" date="2021-12" db="EMBL/GenBank/DDBJ databases">
        <title>Genome sequencing of bacteria with rrn-lacking chromosome and rrn-plasmid.</title>
        <authorList>
            <person name="Anda M."/>
            <person name="Iwasaki W."/>
        </authorList>
    </citation>
    <scope>NUCLEOTIDE SEQUENCE [LARGE SCALE GENOMIC DNA]</scope>
    <source>
        <strain evidence="3 4">NBRC 15940</strain>
    </source>
</reference>
<dbReference type="GO" id="GO:0009307">
    <property type="term" value="P:DNA restriction-modification system"/>
    <property type="evidence" value="ECO:0007669"/>
    <property type="project" value="InterPro"/>
</dbReference>